<sequence length="207" mass="24300">MKKFWFILLFLWNIAYSQKAPDDQSAIQHIFNKELKAWSASIPGFSVKNFSTAQNFQFEHRSQEDFSVKEFSQFIQHYKDLLTFSPDKKHFIDLYSSSIYYDKQKKKYFSAYDIDSQVELGDIINHKNSVIYFMGSSAWVEEAAWIDNSHFILAGITVNEESLRIPYLLLGDIKTKTFQRYDCNGKSCVQTVEYRAARMGKIKIEDE</sequence>
<organism evidence="1 2">
    <name type="scientific">Elizabethkingia meningoseptica</name>
    <name type="common">Chryseobacterium meningosepticum</name>
    <dbReference type="NCBI Taxonomy" id="238"/>
    <lineage>
        <taxon>Bacteria</taxon>
        <taxon>Pseudomonadati</taxon>
        <taxon>Bacteroidota</taxon>
        <taxon>Flavobacteriia</taxon>
        <taxon>Flavobacteriales</taxon>
        <taxon>Weeksellaceae</taxon>
        <taxon>Elizabethkingia</taxon>
    </lineage>
</organism>
<accession>A0A1T3FHF3</accession>
<dbReference type="EMBL" id="MPOG01000016">
    <property type="protein sequence ID" value="OOH93664.1"/>
    <property type="molecule type" value="Genomic_DNA"/>
</dbReference>
<evidence type="ECO:0000313" key="1">
    <source>
        <dbReference type="EMBL" id="OOH93664.1"/>
    </source>
</evidence>
<comment type="caution">
    <text evidence="1">The sequence shown here is derived from an EMBL/GenBank/DDBJ whole genome shotgun (WGS) entry which is preliminary data.</text>
</comment>
<name>A0A1T3FHF3_ELIME</name>
<dbReference type="STRING" id="238.BBD35_09425"/>
<dbReference type="eggNOG" id="ENOG502ZRXY">
    <property type="taxonomic scope" value="Bacteria"/>
</dbReference>
<dbReference type="AlphaFoldDB" id="A0A1T3FHF3"/>
<proteinExistence type="predicted"/>
<dbReference type="Proteomes" id="UP000188947">
    <property type="component" value="Unassembled WGS sequence"/>
</dbReference>
<gene>
    <name evidence="1" type="ORF">BMF97_14630</name>
</gene>
<dbReference type="OrthoDB" id="1450187at2"/>
<evidence type="ECO:0000313" key="2">
    <source>
        <dbReference type="Proteomes" id="UP000188947"/>
    </source>
</evidence>
<protein>
    <submittedName>
        <fullName evidence="1">Uncharacterized protein</fullName>
    </submittedName>
</protein>
<keyword evidence="2" id="KW-1185">Reference proteome</keyword>
<dbReference type="RefSeq" id="WP_070904302.1">
    <property type="nucleotide sequence ID" value="NZ_CP016378.1"/>
</dbReference>
<reference evidence="1 2" key="1">
    <citation type="submission" date="2016-11" db="EMBL/GenBank/DDBJ databases">
        <title>Genome sequence and comparative genomic analysis of clinical strain Elizabethkingia meningoseptica 61421 PRCM.</title>
        <authorList>
            <person name="Wang M."/>
            <person name="Hu S."/>
            <person name="Cao L."/>
            <person name="Jiang T."/>
            <person name="Zhou Y."/>
            <person name="Ming D."/>
        </authorList>
    </citation>
    <scope>NUCLEOTIDE SEQUENCE [LARGE SCALE GENOMIC DNA]</scope>
    <source>
        <strain evidence="1 2">61421 PRCM</strain>
    </source>
</reference>